<name>A0A7Y0FWN8_9HYPH</name>
<evidence type="ECO:0000256" key="3">
    <source>
        <dbReference type="ARBA" id="ARBA00023125"/>
    </source>
</evidence>
<dbReference type="EMBL" id="JABBGK010000002">
    <property type="protein sequence ID" value="NML75090.1"/>
    <property type="molecule type" value="Genomic_DNA"/>
</dbReference>
<evidence type="ECO:0000313" key="7">
    <source>
        <dbReference type="Proteomes" id="UP000541470"/>
    </source>
</evidence>
<gene>
    <name evidence="6" type="ORF">HHL25_13240</name>
</gene>
<keyword evidence="7" id="KW-1185">Reference proteome</keyword>
<dbReference type="PANTHER" id="PTHR30537">
    <property type="entry name" value="HTH-TYPE TRANSCRIPTIONAL REGULATOR"/>
    <property type="match status" value="1"/>
</dbReference>
<dbReference type="GO" id="GO:0043565">
    <property type="term" value="F:sequence-specific DNA binding"/>
    <property type="evidence" value="ECO:0007669"/>
    <property type="project" value="TreeGrafter"/>
</dbReference>
<dbReference type="PANTHER" id="PTHR30537:SF26">
    <property type="entry name" value="GLYCINE CLEAVAGE SYSTEM TRANSCRIPTIONAL ACTIVATOR"/>
    <property type="match status" value="1"/>
</dbReference>
<dbReference type="RefSeq" id="WP_169591443.1">
    <property type="nucleotide sequence ID" value="NZ_JABBGK010000002.1"/>
</dbReference>
<dbReference type="SUPFAM" id="SSF53850">
    <property type="entry name" value="Periplasmic binding protein-like II"/>
    <property type="match status" value="1"/>
</dbReference>
<comment type="similarity">
    <text evidence="1">Belongs to the LysR transcriptional regulatory family.</text>
</comment>
<dbReference type="CDD" id="cd08432">
    <property type="entry name" value="PBP2_GcdR_TrpI_HvrB_AmpR_like"/>
    <property type="match status" value="1"/>
</dbReference>
<evidence type="ECO:0000256" key="2">
    <source>
        <dbReference type="ARBA" id="ARBA00023015"/>
    </source>
</evidence>
<evidence type="ECO:0000256" key="1">
    <source>
        <dbReference type="ARBA" id="ARBA00009437"/>
    </source>
</evidence>
<dbReference type="InterPro" id="IPR036390">
    <property type="entry name" value="WH_DNA-bd_sf"/>
</dbReference>
<dbReference type="InterPro" id="IPR000847">
    <property type="entry name" value="LysR_HTH_N"/>
</dbReference>
<dbReference type="Gene3D" id="3.40.190.10">
    <property type="entry name" value="Periplasmic binding protein-like II"/>
    <property type="match status" value="2"/>
</dbReference>
<feature type="domain" description="HTH lysR-type" evidence="5">
    <location>
        <begin position="7"/>
        <end position="64"/>
    </location>
</feature>
<dbReference type="InterPro" id="IPR005119">
    <property type="entry name" value="LysR_subst-bd"/>
</dbReference>
<dbReference type="SUPFAM" id="SSF46785">
    <property type="entry name" value="Winged helix' DNA-binding domain"/>
    <property type="match status" value="1"/>
</dbReference>
<dbReference type="Pfam" id="PF00126">
    <property type="entry name" value="HTH_1"/>
    <property type="match status" value="1"/>
</dbReference>
<evidence type="ECO:0000256" key="4">
    <source>
        <dbReference type="ARBA" id="ARBA00023163"/>
    </source>
</evidence>
<accession>A0A7Y0FWN8</accession>
<keyword evidence="4" id="KW-0804">Transcription</keyword>
<proteinExistence type="inferred from homology"/>
<dbReference type="GO" id="GO:0006351">
    <property type="term" value="P:DNA-templated transcription"/>
    <property type="evidence" value="ECO:0007669"/>
    <property type="project" value="TreeGrafter"/>
</dbReference>
<organism evidence="6 7">
    <name type="scientific">Rhizobium terricola</name>
    <dbReference type="NCBI Taxonomy" id="2728849"/>
    <lineage>
        <taxon>Bacteria</taxon>
        <taxon>Pseudomonadati</taxon>
        <taxon>Pseudomonadota</taxon>
        <taxon>Alphaproteobacteria</taxon>
        <taxon>Hyphomicrobiales</taxon>
        <taxon>Rhizobiaceae</taxon>
        <taxon>Rhizobium/Agrobacterium group</taxon>
        <taxon>Rhizobium</taxon>
    </lineage>
</organism>
<dbReference type="Pfam" id="PF03466">
    <property type="entry name" value="LysR_substrate"/>
    <property type="match status" value="1"/>
</dbReference>
<sequence>MKNLNLVHLNGLRAVEAVGRLGSLPAAAEEMGVSVGAVSQQVIKAEQQLRHKLFDRQPKGMVPTDAGVQILPRLAEAFRLLSGAVASAHHRNDDVLTISVAPVFAARWLVYRLGAFSERHPEISLRLDASTRLVDPATSDVDLCIRVGKGQWPGTQAELLLEQRIFPVCAPALAEPLSSRKALLALPVIIDGHAMFSWDLWLDAAGLSGRAVNTRHVFNEASLCLDSAISGQGVMLAWQIIASHAIRAGQLTVPFGPWVRTGDGHYLVTAEGARKNAKVDAFKAWIREELDRDMVALEEVIGGKVAPPPG</sequence>
<dbReference type="Proteomes" id="UP000541470">
    <property type="component" value="Unassembled WGS sequence"/>
</dbReference>
<dbReference type="AlphaFoldDB" id="A0A7Y0FWN8"/>
<reference evidence="6 7" key="1">
    <citation type="submission" date="2020-04" db="EMBL/GenBank/DDBJ databases">
        <title>Rhizobium sp. S-51 isolated from soil.</title>
        <authorList>
            <person name="Dahal R.H."/>
        </authorList>
    </citation>
    <scope>NUCLEOTIDE SEQUENCE [LARGE SCALE GENOMIC DNA]</scope>
    <source>
        <strain evidence="6 7">S-51</strain>
    </source>
</reference>
<keyword evidence="2" id="KW-0805">Transcription regulation</keyword>
<comment type="caution">
    <text evidence="6">The sequence shown here is derived from an EMBL/GenBank/DDBJ whole genome shotgun (WGS) entry which is preliminary data.</text>
</comment>
<protein>
    <submittedName>
        <fullName evidence="6">LysR family transcriptional regulator</fullName>
    </submittedName>
</protein>
<evidence type="ECO:0000313" key="6">
    <source>
        <dbReference type="EMBL" id="NML75090.1"/>
    </source>
</evidence>
<keyword evidence="3" id="KW-0238">DNA-binding</keyword>
<dbReference type="InterPro" id="IPR058163">
    <property type="entry name" value="LysR-type_TF_proteobact-type"/>
</dbReference>
<dbReference type="PROSITE" id="PS50931">
    <property type="entry name" value="HTH_LYSR"/>
    <property type="match status" value="1"/>
</dbReference>
<dbReference type="InterPro" id="IPR036388">
    <property type="entry name" value="WH-like_DNA-bd_sf"/>
</dbReference>
<dbReference type="Gene3D" id="1.10.10.10">
    <property type="entry name" value="Winged helix-like DNA-binding domain superfamily/Winged helix DNA-binding domain"/>
    <property type="match status" value="1"/>
</dbReference>
<evidence type="ECO:0000259" key="5">
    <source>
        <dbReference type="PROSITE" id="PS50931"/>
    </source>
</evidence>
<dbReference type="GO" id="GO:0003700">
    <property type="term" value="F:DNA-binding transcription factor activity"/>
    <property type="evidence" value="ECO:0007669"/>
    <property type="project" value="InterPro"/>
</dbReference>